<dbReference type="Pfam" id="PF01663">
    <property type="entry name" value="Phosphodiest"/>
    <property type="match status" value="1"/>
</dbReference>
<reference evidence="2" key="1">
    <citation type="journal article" date="2019" name="Int. J. Syst. Evol. Microbiol.">
        <title>The Global Catalogue of Microorganisms (GCM) 10K type strain sequencing project: providing services to taxonomists for standard genome sequencing and annotation.</title>
        <authorList>
            <consortium name="The Broad Institute Genomics Platform"/>
            <consortium name="The Broad Institute Genome Sequencing Center for Infectious Disease"/>
            <person name="Wu L."/>
            <person name="Ma J."/>
        </authorList>
    </citation>
    <scope>NUCLEOTIDE SEQUENCE [LARGE SCALE GENOMIC DNA]</scope>
    <source>
        <strain evidence="2">JCM 32226</strain>
    </source>
</reference>
<keyword evidence="2" id="KW-1185">Reference proteome</keyword>
<dbReference type="InterPro" id="IPR017850">
    <property type="entry name" value="Alkaline_phosphatase_core_sf"/>
</dbReference>
<protein>
    <submittedName>
        <fullName evidence="1">Alkaline phosphatase family protein</fullName>
    </submittedName>
</protein>
<dbReference type="Gene3D" id="3.40.720.10">
    <property type="entry name" value="Alkaline Phosphatase, subunit A"/>
    <property type="match status" value="1"/>
</dbReference>
<accession>A0ABP8PUR3</accession>
<evidence type="ECO:0000313" key="2">
    <source>
        <dbReference type="Proteomes" id="UP001501321"/>
    </source>
</evidence>
<evidence type="ECO:0000313" key="1">
    <source>
        <dbReference type="EMBL" id="GAA4492273.1"/>
    </source>
</evidence>
<dbReference type="PANTHER" id="PTHR10151">
    <property type="entry name" value="ECTONUCLEOTIDE PYROPHOSPHATASE/PHOSPHODIESTERASE"/>
    <property type="match status" value="1"/>
</dbReference>
<proteinExistence type="predicted"/>
<sequence>MTHAKVIYLLIDGLAYQVAQHSMGYLLALCESGDASLHKLQSELPSLSRPLYETLLTGQTPVQSGIRHNGITRLSHGPSLFGLAQQAGLTTAAAAYHWVSELYNRSPYDARRDRFTEDPSLPIQYGRFYHQDHYPDDHLLIDADDLLRRHQPDLLFIHPMNVDDAGHQYGLSSPQYRNAARRFDIMLSDFLPDWRAAGYQILITSDHGMNDDHTHGGSLPCEREVPLFLLGEAFNHSPSVPPQQVELCGTLADLLGLEHALPACPALLNPPWRAA</sequence>
<dbReference type="InterPro" id="IPR002591">
    <property type="entry name" value="Phosphodiest/P_Trfase"/>
</dbReference>
<dbReference type="PANTHER" id="PTHR10151:SF120">
    <property type="entry name" value="BIS(5'-ADENOSYL)-TRIPHOSPHATASE"/>
    <property type="match status" value="1"/>
</dbReference>
<dbReference type="EMBL" id="BAABFC010000001">
    <property type="protein sequence ID" value="GAA4492273.1"/>
    <property type="molecule type" value="Genomic_DNA"/>
</dbReference>
<organism evidence="1 2">
    <name type="scientific">Pseudaeromonas paramecii</name>
    <dbReference type="NCBI Taxonomy" id="2138166"/>
    <lineage>
        <taxon>Bacteria</taxon>
        <taxon>Pseudomonadati</taxon>
        <taxon>Pseudomonadota</taxon>
        <taxon>Gammaproteobacteria</taxon>
        <taxon>Aeromonadales</taxon>
        <taxon>Aeromonadaceae</taxon>
        <taxon>Pseudaeromonas</taxon>
    </lineage>
</organism>
<gene>
    <name evidence="1" type="ORF">GCM10023095_00450</name>
</gene>
<name>A0ABP8PUR3_9GAMM</name>
<dbReference type="Proteomes" id="UP001501321">
    <property type="component" value="Unassembled WGS sequence"/>
</dbReference>
<dbReference type="SUPFAM" id="SSF53649">
    <property type="entry name" value="Alkaline phosphatase-like"/>
    <property type="match status" value="1"/>
</dbReference>
<comment type="caution">
    <text evidence="1">The sequence shown here is derived from an EMBL/GenBank/DDBJ whole genome shotgun (WGS) entry which is preliminary data.</text>
</comment>
<dbReference type="RefSeq" id="WP_345008865.1">
    <property type="nucleotide sequence ID" value="NZ_BAABFC010000001.1"/>
</dbReference>